<dbReference type="Pfam" id="PF01494">
    <property type="entry name" value="FAD_binding_3"/>
    <property type="match status" value="1"/>
</dbReference>
<protein>
    <submittedName>
        <fullName evidence="4">FAD-dependent monooxygenase</fullName>
    </submittedName>
</protein>
<feature type="domain" description="Rhodanese" evidence="3">
    <location>
        <begin position="235"/>
        <end position="253"/>
    </location>
</feature>
<evidence type="ECO:0000313" key="4">
    <source>
        <dbReference type="EMBL" id="MBI4921983.1"/>
    </source>
</evidence>
<dbReference type="InterPro" id="IPR002938">
    <property type="entry name" value="FAD-bd"/>
</dbReference>
<keyword evidence="1" id="KW-0560">Oxidoreductase</keyword>
<dbReference type="PRINTS" id="PR00420">
    <property type="entry name" value="RNGMNOXGNASE"/>
</dbReference>
<dbReference type="GO" id="GO:0071949">
    <property type="term" value="F:FAD binding"/>
    <property type="evidence" value="ECO:0007669"/>
    <property type="project" value="InterPro"/>
</dbReference>
<dbReference type="PANTHER" id="PTHR13789:SF309">
    <property type="entry name" value="PUTATIVE (AFU_ORTHOLOGUE AFUA_6G14510)-RELATED"/>
    <property type="match status" value="1"/>
</dbReference>
<dbReference type="Gene3D" id="3.50.50.60">
    <property type="entry name" value="FAD/NAD(P)-binding domain"/>
    <property type="match status" value="1"/>
</dbReference>
<reference evidence="4" key="1">
    <citation type="submission" date="2020-07" db="EMBL/GenBank/DDBJ databases">
        <title>Huge and variable diversity of episymbiotic CPR bacteria and DPANN archaea in groundwater ecosystems.</title>
        <authorList>
            <person name="He C.Y."/>
            <person name="Keren R."/>
            <person name="Whittaker M."/>
            <person name="Farag I.F."/>
            <person name="Doudna J."/>
            <person name="Cate J.H.D."/>
            <person name="Banfield J.F."/>
        </authorList>
    </citation>
    <scope>NUCLEOTIDE SEQUENCE</scope>
    <source>
        <strain evidence="4">NC_groundwater_1586_Pr3_B-0.1um_66_15</strain>
    </source>
</reference>
<dbReference type="SUPFAM" id="SSF51905">
    <property type="entry name" value="FAD/NAD(P)-binding domain"/>
    <property type="match status" value="1"/>
</dbReference>
<comment type="caution">
    <text evidence="4">The sequence shown here is derived from an EMBL/GenBank/DDBJ whole genome shotgun (WGS) entry which is preliminary data.</text>
</comment>
<dbReference type="AlphaFoldDB" id="A0A933NYQ8"/>
<dbReference type="PROSITE" id="PS50206">
    <property type="entry name" value="RHODANESE_3"/>
    <property type="match status" value="1"/>
</dbReference>
<name>A0A933NYQ8_9HYPH</name>
<dbReference type="Gene3D" id="3.30.9.30">
    <property type="match status" value="1"/>
</dbReference>
<dbReference type="GO" id="GO:0004497">
    <property type="term" value="F:monooxygenase activity"/>
    <property type="evidence" value="ECO:0007669"/>
    <property type="project" value="UniProtKB-KW"/>
</dbReference>
<dbReference type="Proteomes" id="UP000782610">
    <property type="component" value="Unassembled WGS sequence"/>
</dbReference>
<dbReference type="InterPro" id="IPR050493">
    <property type="entry name" value="FAD-dep_Monooxygenase_BioMet"/>
</dbReference>
<evidence type="ECO:0000256" key="2">
    <source>
        <dbReference type="ARBA" id="ARBA00023033"/>
    </source>
</evidence>
<evidence type="ECO:0000256" key="1">
    <source>
        <dbReference type="ARBA" id="ARBA00023002"/>
    </source>
</evidence>
<sequence length="267" mass="28437">MPKGLDIAVAGAGPAGLAVALSLHRDGHRVAIFERFETARPIGSGLILQPTGQAVLAELGLWEAIKALGQPLDRLAGTDAKSGRTVLDMRYAALKGLGRGLGVHRAALFDVLHEAVVSNGIPLSTGTEVTGLDDGGYLVLDGRREGPFDLVVDALGANSPLRPLLRDPGRTRPLEFGAIWGTVPWIDQGFDATALTQRYEGASVMIGVLPIGRQAAEGPALASFFWSIKWRDHQALLDGGFGAWRERVLSLWPETARHLEALNEFGA</sequence>
<feature type="non-terminal residue" evidence="4">
    <location>
        <position position="267"/>
    </location>
</feature>
<gene>
    <name evidence="4" type="ORF">HY834_09560</name>
</gene>
<dbReference type="PANTHER" id="PTHR13789">
    <property type="entry name" value="MONOOXYGENASE"/>
    <property type="match status" value="1"/>
</dbReference>
<evidence type="ECO:0000259" key="3">
    <source>
        <dbReference type="PROSITE" id="PS50206"/>
    </source>
</evidence>
<dbReference type="InterPro" id="IPR036188">
    <property type="entry name" value="FAD/NAD-bd_sf"/>
</dbReference>
<accession>A0A933NYQ8</accession>
<organism evidence="4 5">
    <name type="scientific">Devosia nanyangense</name>
    <dbReference type="NCBI Taxonomy" id="1228055"/>
    <lineage>
        <taxon>Bacteria</taxon>
        <taxon>Pseudomonadati</taxon>
        <taxon>Pseudomonadota</taxon>
        <taxon>Alphaproteobacteria</taxon>
        <taxon>Hyphomicrobiales</taxon>
        <taxon>Devosiaceae</taxon>
        <taxon>Devosia</taxon>
    </lineage>
</organism>
<proteinExistence type="predicted"/>
<dbReference type="EMBL" id="JACRAF010000026">
    <property type="protein sequence ID" value="MBI4921983.1"/>
    <property type="molecule type" value="Genomic_DNA"/>
</dbReference>
<evidence type="ECO:0000313" key="5">
    <source>
        <dbReference type="Proteomes" id="UP000782610"/>
    </source>
</evidence>
<dbReference type="InterPro" id="IPR001763">
    <property type="entry name" value="Rhodanese-like_dom"/>
</dbReference>
<keyword evidence="2 4" id="KW-0503">Monooxygenase</keyword>